<dbReference type="EMBL" id="GDJX01005768">
    <property type="protein sequence ID" value="JAT62168.1"/>
    <property type="molecule type" value="Transcribed_RNA"/>
</dbReference>
<reference evidence="2" key="1">
    <citation type="submission" date="2015-07" db="EMBL/GenBank/DDBJ databases">
        <title>Transcriptome Assembly of Anthurium amnicola.</title>
        <authorList>
            <person name="Suzuki J."/>
        </authorList>
    </citation>
    <scope>NUCLEOTIDE SEQUENCE</scope>
</reference>
<feature type="non-terminal residue" evidence="2">
    <location>
        <position position="1"/>
    </location>
</feature>
<sequence length="257" mass="28507">QQQQQQQVDGEGFNSHLQPIHAAPLTTAAAMVPTSTHIAAPTEKPNPSRVFSSDDDRSGHGGYQRSSLQQPQKQQQQQQQPNVLDLPISGDGVSRPVYYQEKPPPASDAKQEPPLSDGTHRFPVQVTDQGYLLHHPPPHPMQAVEMLQLQQPQGHQLFVQQNPHVVHHHASGAVLPINPYYHQMTFHSQQQQHQQHHQHHQQDIKDVGFSANPSPGETMLLHPVDSSSSCSPSSVFSLDPSQPFFPQKSALSSLFNV</sequence>
<evidence type="ECO:0000256" key="1">
    <source>
        <dbReference type="SAM" id="MobiDB-lite"/>
    </source>
</evidence>
<feature type="non-terminal residue" evidence="2">
    <location>
        <position position="257"/>
    </location>
</feature>
<feature type="region of interest" description="Disordered" evidence="1">
    <location>
        <begin position="1"/>
        <end position="122"/>
    </location>
</feature>
<accession>A0A1D1Z5H7</accession>
<protein>
    <submittedName>
        <fullName evidence="2">Uncharacterized protein</fullName>
    </submittedName>
</protein>
<dbReference type="AlphaFoldDB" id="A0A1D1Z5H7"/>
<organism evidence="2">
    <name type="scientific">Anthurium amnicola</name>
    <dbReference type="NCBI Taxonomy" id="1678845"/>
    <lineage>
        <taxon>Eukaryota</taxon>
        <taxon>Viridiplantae</taxon>
        <taxon>Streptophyta</taxon>
        <taxon>Embryophyta</taxon>
        <taxon>Tracheophyta</taxon>
        <taxon>Spermatophyta</taxon>
        <taxon>Magnoliopsida</taxon>
        <taxon>Liliopsida</taxon>
        <taxon>Araceae</taxon>
        <taxon>Pothoideae</taxon>
        <taxon>Potheae</taxon>
        <taxon>Anthurium</taxon>
    </lineage>
</organism>
<gene>
    <name evidence="2" type="ORF">g.88204</name>
</gene>
<name>A0A1D1Z5H7_9ARAE</name>
<proteinExistence type="predicted"/>
<feature type="region of interest" description="Disordered" evidence="1">
    <location>
        <begin position="191"/>
        <end position="217"/>
    </location>
</feature>
<feature type="compositionally biased region" description="Low complexity" evidence="1">
    <location>
        <begin position="69"/>
        <end position="81"/>
    </location>
</feature>
<evidence type="ECO:0000313" key="2">
    <source>
        <dbReference type="EMBL" id="JAT62168.1"/>
    </source>
</evidence>